<keyword evidence="2" id="KW-1185">Reference proteome</keyword>
<dbReference type="AlphaFoldDB" id="A0A9P5SNK3"/>
<accession>A0A9P5SNK3</accession>
<comment type="caution">
    <text evidence="1">The sequence shown here is derived from an EMBL/GenBank/DDBJ whole genome shotgun (WGS) entry which is preliminary data.</text>
</comment>
<sequence length="296" mass="33030">MAPNLPVRFSGSLKRLTVHLNDLQQGNELTREVQANAMLKELNISYYGHDVRFYLEHIVKIWLDSSTSSRLTLIDRMADTEGRIIAQLAHPREVRFAVSSTTFDADTSPSSSIQPQTIAHPGIKFLQWDCDHIFSQFSDCSALILNMATQQHPEALTMLTLDISRLSHKGLVSVQKVLSRSNLELLNVVCITVQPNMSDPITRVLGCVQWSTLKSLKLSGDNVDTWIRLWMTPQSKPFTLNDTKDGPCLLHLHIQGAGPTTQVLSHASALFIHGLIYSGLSVELCLEKVELAELFS</sequence>
<gene>
    <name evidence="1" type="ORF">BG006_004651</name>
</gene>
<evidence type="ECO:0000313" key="1">
    <source>
        <dbReference type="EMBL" id="KAF9332477.1"/>
    </source>
</evidence>
<reference evidence="1" key="1">
    <citation type="journal article" date="2020" name="Fungal Divers.">
        <title>Resolving the Mortierellaceae phylogeny through synthesis of multi-gene phylogenetics and phylogenomics.</title>
        <authorList>
            <person name="Vandepol N."/>
            <person name="Liber J."/>
            <person name="Desiro A."/>
            <person name="Na H."/>
            <person name="Kennedy M."/>
            <person name="Barry K."/>
            <person name="Grigoriev I.V."/>
            <person name="Miller A.N."/>
            <person name="O'Donnell K."/>
            <person name="Stajich J.E."/>
            <person name="Bonito G."/>
        </authorList>
    </citation>
    <scope>NUCLEOTIDE SEQUENCE</scope>
    <source>
        <strain evidence="1">NVP1</strain>
    </source>
</reference>
<name>A0A9P5SNK3_9FUNG</name>
<evidence type="ECO:0000313" key="2">
    <source>
        <dbReference type="Proteomes" id="UP000696485"/>
    </source>
</evidence>
<proteinExistence type="predicted"/>
<protein>
    <submittedName>
        <fullName evidence="1">Uncharacterized protein</fullName>
    </submittedName>
</protein>
<organism evidence="1 2">
    <name type="scientific">Podila minutissima</name>
    <dbReference type="NCBI Taxonomy" id="64525"/>
    <lineage>
        <taxon>Eukaryota</taxon>
        <taxon>Fungi</taxon>
        <taxon>Fungi incertae sedis</taxon>
        <taxon>Mucoromycota</taxon>
        <taxon>Mortierellomycotina</taxon>
        <taxon>Mortierellomycetes</taxon>
        <taxon>Mortierellales</taxon>
        <taxon>Mortierellaceae</taxon>
        <taxon>Podila</taxon>
    </lineage>
</organism>
<dbReference type="Proteomes" id="UP000696485">
    <property type="component" value="Unassembled WGS sequence"/>
</dbReference>
<dbReference type="EMBL" id="JAAAUY010000258">
    <property type="protein sequence ID" value="KAF9332477.1"/>
    <property type="molecule type" value="Genomic_DNA"/>
</dbReference>